<dbReference type="CDD" id="cd02440">
    <property type="entry name" value="AdoMet_MTases"/>
    <property type="match status" value="1"/>
</dbReference>
<evidence type="ECO:0000313" key="3">
    <source>
        <dbReference type="EMBL" id="ADZ09932.1"/>
    </source>
</evidence>
<dbReference type="PANTHER" id="PTHR43861:SF3">
    <property type="entry name" value="PUTATIVE (AFU_ORTHOLOGUE AFUA_2G14390)-RELATED"/>
    <property type="match status" value="1"/>
</dbReference>
<dbReference type="GO" id="GO:0008168">
    <property type="term" value="F:methyltransferase activity"/>
    <property type="evidence" value="ECO:0007669"/>
    <property type="project" value="UniProtKB-KW"/>
</dbReference>
<organism evidence="3 4">
    <name type="scientific">Methanobacterium lacus (strain AL-21)</name>
    <dbReference type="NCBI Taxonomy" id="877455"/>
    <lineage>
        <taxon>Archaea</taxon>
        <taxon>Methanobacteriati</taxon>
        <taxon>Methanobacteriota</taxon>
        <taxon>Methanomada group</taxon>
        <taxon>Methanobacteria</taxon>
        <taxon>Methanobacteriales</taxon>
        <taxon>Methanobacteriaceae</taxon>
        <taxon>Methanobacterium</taxon>
    </lineage>
</organism>
<proteinExistence type="predicted"/>
<dbReference type="PANTHER" id="PTHR43861">
    <property type="entry name" value="TRANS-ACONITATE 2-METHYLTRANSFERASE-RELATED"/>
    <property type="match status" value="1"/>
</dbReference>
<dbReference type="GO" id="GO:0032259">
    <property type="term" value="P:methylation"/>
    <property type="evidence" value="ECO:0007669"/>
    <property type="project" value="UniProtKB-KW"/>
</dbReference>
<dbReference type="AlphaFoldDB" id="F0T9Q3"/>
<dbReference type="Proteomes" id="UP000007490">
    <property type="component" value="Chromosome"/>
</dbReference>
<gene>
    <name evidence="3" type="ordered locus">Metbo_1707</name>
</gene>
<sequence>MFDEFRLKMLNKKASTKDSNPDEIVENLGINKGDIIGDIGAGGGYFTLEFSKKVGGNGKVYAIDTNQKSLDYISKNNTLNNIETKLVEDDEFVLPEKVDIFFLRNVFHHLQDPVEYFKNLSVYLKNEGLIVVIDYKKKGFSFVGMFGHYTSEDDIIKQLEAAGFGVLKQYDFLQDQSFIKFKRRN</sequence>
<evidence type="ECO:0000313" key="4">
    <source>
        <dbReference type="Proteomes" id="UP000007490"/>
    </source>
</evidence>
<dbReference type="eggNOG" id="arCOG02702">
    <property type="taxonomic scope" value="Archaea"/>
</dbReference>
<evidence type="ECO:0000256" key="1">
    <source>
        <dbReference type="ARBA" id="ARBA00022679"/>
    </source>
</evidence>
<dbReference type="OrthoDB" id="1018at2157"/>
<dbReference type="EMBL" id="CP002551">
    <property type="protein sequence ID" value="ADZ09932.1"/>
    <property type="molecule type" value="Genomic_DNA"/>
</dbReference>
<dbReference type="HOGENOM" id="CLU_037990_16_0_2"/>
<dbReference type="KEGG" id="mel:Metbo_1707"/>
<dbReference type="InterPro" id="IPR025714">
    <property type="entry name" value="Methyltranfer_dom"/>
</dbReference>
<reference evidence="4" key="1">
    <citation type="submission" date="2011-02" db="EMBL/GenBank/DDBJ databases">
        <title>Complete sequence of Methanobacterium sp. AL-21.</title>
        <authorList>
            <consortium name="US DOE Joint Genome Institute"/>
            <person name="Lucas S."/>
            <person name="Copeland A."/>
            <person name="Lapidus A."/>
            <person name="Cheng J.-F."/>
            <person name="Goodwin L."/>
            <person name="Pitluck S."/>
            <person name="Chertkov O."/>
            <person name="Detter J.C."/>
            <person name="Han C."/>
            <person name="Tapia R."/>
            <person name="Land M."/>
            <person name="Hauser L."/>
            <person name="Kyrpides N."/>
            <person name="Ivanova N."/>
            <person name="Mikhailova N."/>
            <person name="Pagani I."/>
            <person name="Cadillo-Quiroz H."/>
            <person name="Imachi H."/>
            <person name="Zinder S."/>
            <person name="Liu W."/>
            <person name="Woyke T."/>
        </authorList>
    </citation>
    <scope>NUCLEOTIDE SEQUENCE [LARGE SCALE GENOMIC DNA]</scope>
    <source>
        <strain evidence="4">AL-21</strain>
    </source>
</reference>
<dbReference type="InterPro" id="IPR029063">
    <property type="entry name" value="SAM-dependent_MTases_sf"/>
</dbReference>
<keyword evidence="4" id="KW-1185">Reference proteome</keyword>
<keyword evidence="3" id="KW-0489">Methyltransferase</keyword>
<dbReference type="Pfam" id="PF13847">
    <property type="entry name" value="Methyltransf_31"/>
    <property type="match status" value="1"/>
</dbReference>
<accession>F0T9Q3</accession>
<keyword evidence="1 3" id="KW-0808">Transferase</keyword>
<dbReference type="STRING" id="877455.Metbo_1707"/>
<reference evidence="3 4" key="2">
    <citation type="journal article" date="2014" name="Int. J. Syst. Evol. Microbiol.">
        <title>Methanobacterium paludis sp. nov. and a novel strain of Methanobacterium lacus isolated from northern peatlands.</title>
        <authorList>
            <person name="Cadillo-Quiroz H."/>
            <person name="Brauer S.L."/>
            <person name="Goodson N."/>
            <person name="Yavitt J.B."/>
            <person name="Zinder S.H."/>
        </authorList>
    </citation>
    <scope>NUCLEOTIDE SEQUENCE [LARGE SCALE GENOMIC DNA]</scope>
    <source>
        <strain evidence="3 4">AL-21</strain>
    </source>
</reference>
<dbReference type="SUPFAM" id="SSF53335">
    <property type="entry name" value="S-adenosyl-L-methionine-dependent methyltransferases"/>
    <property type="match status" value="1"/>
</dbReference>
<protein>
    <submittedName>
        <fullName evidence="3">Methyltransferase type 11</fullName>
    </submittedName>
</protein>
<name>F0T9Q3_METLA</name>
<evidence type="ECO:0000259" key="2">
    <source>
        <dbReference type="Pfam" id="PF13847"/>
    </source>
</evidence>
<feature type="domain" description="Methyltransferase" evidence="2">
    <location>
        <begin position="31"/>
        <end position="136"/>
    </location>
</feature>
<dbReference type="Gene3D" id="3.40.50.150">
    <property type="entry name" value="Vaccinia Virus protein VP39"/>
    <property type="match status" value="1"/>
</dbReference>